<evidence type="ECO:0000313" key="5">
    <source>
        <dbReference type="Proteomes" id="UP000297245"/>
    </source>
</evidence>
<evidence type="ECO:0000256" key="3">
    <source>
        <dbReference type="ARBA" id="ARBA00023274"/>
    </source>
</evidence>
<feature type="non-terminal residue" evidence="4">
    <location>
        <position position="1"/>
    </location>
</feature>
<dbReference type="NCBIfam" id="TIGR00030">
    <property type="entry name" value="S21p"/>
    <property type="match status" value="1"/>
</dbReference>
<keyword evidence="5" id="KW-1185">Reference proteome</keyword>
<sequence length="174" mass="20059">SLARRLCCPLFDSFRAFSLNRLQNRLLSSSTSSYSSLPLPTNEKEAWSIATDAVQEQNALISKKIRAGVVFHQTPDQRWAEKSKNAQEALERSHINPYSGRSVPVTDGNVASALKKLDTILNRNKVRKQLRLTERHEKKGVKRRRLESERWRRLFAHEVRKNVQLVTKIRNRGA</sequence>
<name>A0A4V4HED7_DENBC</name>
<dbReference type="GO" id="GO:0070124">
    <property type="term" value="P:mitochondrial translational initiation"/>
    <property type="evidence" value="ECO:0007669"/>
    <property type="project" value="TreeGrafter"/>
</dbReference>
<accession>A0A4V4HED7</accession>
<dbReference type="PANTHER" id="PTHR41237:SF1">
    <property type="entry name" value="SMALL RIBOSOMAL SUBUNIT PROTEIN BS21M"/>
    <property type="match status" value="1"/>
</dbReference>
<dbReference type="OrthoDB" id="2501249at2759"/>
<dbReference type="Pfam" id="PF01165">
    <property type="entry name" value="Ribosomal_S21"/>
    <property type="match status" value="1"/>
</dbReference>
<keyword evidence="2" id="KW-0689">Ribosomal protein</keyword>
<gene>
    <name evidence="4" type="ORF">K435DRAFT_760059</name>
</gene>
<evidence type="ECO:0008006" key="6">
    <source>
        <dbReference type="Google" id="ProtNLM"/>
    </source>
</evidence>
<proteinExistence type="inferred from homology"/>
<dbReference type="PANTHER" id="PTHR41237">
    <property type="entry name" value="37S RIBOSOMAL PROTEIN MRP21, MITOCHONDRIAL"/>
    <property type="match status" value="1"/>
</dbReference>
<evidence type="ECO:0000256" key="2">
    <source>
        <dbReference type="ARBA" id="ARBA00022980"/>
    </source>
</evidence>
<dbReference type="Proteomes" id="UP000297245">
    <property type="component" value="Unassembled WGS sequence"/>
</dbReference>
<comment type="similarity">
    <text evidence="1">Belongs to the bacterial ribosomal protein bS21 family.</text>
</comment>
<dbReference type="InterPro" id="IPR001911">
    <property type="entry name" value="Ribosomal_bS21"/>
</dbReference>
<keyword evidence="3" id="KW-0687">Ribonucleoprotein</keyword>
<dbReference type="EMBL" id="ML179327">
    <property type="protein sequence ID" value="THU90715.1"/>
    <property type="molecule type" value="Genomic_DNA"/>
</dbReference>
<reference evidence="4 5" key="1">
    <citation type="journal article" date="2019" name="Nat. Ecol. Evol.">
        <title>Megaphylogeny resolves global patterns of mushroom evolution.</title>
        <authorList>
            <person name="Varga T."/>
            <person name="Krizsan K."/>
            <person name="Foldi C."/>
            <person name="Dima B."/>
            <person name="Sanchez-Garcia M."/>
            <person name="Sanchez-Ramirez S."/>
            <person name="Szollosi G.J."/>
            <person name="Szarkandi J.G."/>
            <person name="Papp V."/>
            <person name="Albert L."/>
            <person name="Andreopoulos W."/>
            <person name="Angelini C."/>
            <person name="Antonin V."/>
            <person name="Barry K.W."/>
            <person name="Bougher N.L."/>
            <person name="Buchanan P."/>
            <person name="Buyck B."/>
            <person name="Bense V."/>
            <person name="Catcheside P."/>
            <person name="Chovatia M."/>
            <person name="Cooper J."/>
            <person name="Damon W."/>
            <person name="Desjardin D."/>
            <person name="Finy P."/>
            <person name="Geml J."/>
            <person name="Haridas S."/>
            <person name="Hughes K."/>
            <person name="Justo A."/>
            <person name="Karasinski D."/>
            <person name="Kautmanova I."/>
            <person name="Kiss B."/>
            <person name="Kocsube S."/>
            <person name="Kotiranta H."/>
            <person name="LaButti K.M."/>
            <person name="Lechner B.E."/>
            <person name="Liimatainen K."/>
            <person name="Lipzen A."/>
            <person name="Lukacs Z."/>
            <person name="Mihaltcheva S."/>
            <person name="Morgado L.N."/>
            <person name="Niskanen T."/>
            <person name="Noordeloos M.E."/>
            <person name="Ohm R.A."/>
            <person name="Ortiz-Santana B."/>
            <person name="Ovrebo C."/>
            <person name="Racz N."/>
            <person name="Riley R."/>
            <person name="Savchenko A."/>
            <person name="Shiryaev A."/>
            <person name="Soop K."/>
            <person name="Spirin V."/>
            <person name="Szebenyi C."/>
            <person name="Tomsovsky M."/>
            <person name="Tulloss R.E."/>
            <person name="Uehling J."/>
            <person name="Grigoriev I.V."/>
            <person name="Vagvolgyi C."/>
            <person name="Papp T."/>
            <person name="Martin F.M."/>
            <person name="Miettinen O."/>
            <person name="Hibbett D.S."/>
            <person name="Nagy L.G."/>
        </authorList>
    </citation>
    <scope>NUCLEOTIDE SEQUENCE [LARGE SCALE GENOMIC DNA]</scope>
    <source>
        <strain evidence="4 5">CBS 962.96</strain>
    </source>
</reference>
<dbReference type="GO" id="GO:0005763">
    <property type="term" value="C:mitochondrial small ribosomal subunit"/>
    <property type="evidence" value="ECO:0007669"/>
    <property type="project" value="TreeGrafter"/>
</dbReference>
<dbReference type="AlphaFoldDB" id="A0A4V4HED7"/>
<protein>
    <recommendedName>
        <fullName evidence="6">Ribosomal protein S21</fullName>
    </recommendedName>
</protein>
<organism evidence="4 5">
    <name type="scientific">Dendrothele bispora (strain CBS 962.96)</name>
    <dbReference type="NCBI Taxonomy" id="1314807"/>
    <lineage>
        <taxon>Eukaryota</taxon>
        <taxon>Fungi</taxon>
        <taxon>Dikarya</taxon>
        <taxon>Basidiomycota</taxon>
        <taxon>Agaricomycotina</taxon>
        <taxon>Agaricomycetes</taxon>
        <taxon>Agaricomycetidae</taxon>
        <taxon>Agaricales</taxon>
        <taxon>Agaricales incertae sedis</taxon>
        <taxon>Dendrothele</taxon>
    </lineage>
</organism>
<evidence type="ECO:0000313" key="4">
    <source>
        <dbReference type="EMBL" id="THU90715.1"/>
    </source>
</evidence>
<evidence type="ECO:0000256" key="1">
    <source>
        <dbReference type="ARBA" id="ARBA00006640"/>
    </source>
</evidence>
<dbReference type="InterPro" id="IPR052837">
    <property type="entry name" value="Mitoribosomal_bS21"/>
</dbReference>
<dbReference type="GO" id="GO:0003735">
    <property type="term" value="F:structural constituent of ribosome"/>
    <property type="evidence" value="ECO:0007669"/>
    <property type="project" value="InterPro"/>
</dbReference>